<evidence type="ECO:0000256" key="1">
    <source>
        <dbReference type="SAM" id="MobiDB-lite"/>
    </source>
</evidence>
<feature type="chain" id="PRO_5040389722" description="Neuropeptide" evidence="2">
    <location>
        <begin position="21"/>
        <end position="307"/>
    </location>
</feature>
<gene>
    <name evidence="3" type="ORF">NEZAVI_LOCUS2422</name>
</gene>
<name>A0A9P0H2R0_NEZVI</name>
<reference evidence="3" key="1">
    <citation type="submission" date="2022-01" db="EMBL/GenBank/DDBJ databases">
        <authorList>
            <person name="King R."/>
        </authorList>
    </citation>
    <scope>NUCLEOTIDE SEQUENCE</scope>
</reference>
<feature type="signal peptide" evidence="2">
    <location>
        <begin position="1"/>
        <end position="20"/>
    </location>
</feature>
<protein>
    <recommendedName>
        <fullName evidence="5">Neuropeptide</fullName>
    </recommendedName>
</protein>
<sequence>MASLPVLFFLIACSVGGSVANFYLQPQSRLPLFYYQQQRGYWPDTERTQEYDNNQGFRFHQSYQNNYQQKLQYNYPFAQYQFGLPHQLPQQVQVPQQEPQVPQQVPQVSQQGPQVPQLIPQVPHQASQVPQQVTPQFPQQVSQQVPQDLPQEVPQVPEDLPEYQLITLGPEVPVLVKLPNQRTAILPARTVYSLPGFLEGIVQNVQNYYSVFNPLEVLKVQRNNSTVLFQTVSTTEPSTVSSTSESTTPDSSSANSDSSSSTPEASSSPSSSPESPTEAADETTANATEEPESEESTTISSTESTSE</sequence>
<dbReference type="EMBL" id="OV725077">
    <property type="protein sequence ID" value="CAH1391395.1"/>
    <property type="molecule type" value="Genomic_DNA"/>
</dbReference>
<evidence type="ECO:0000313" key="4">
    <source>
        <dbReference type="Proteomes" id="UP001152798"/>
    </source>
</evidence>
<feature type="compositionally biased region" description="Low complexity" evidence="1">
    <location>
        <begin position="232"/>
        <end position="288"/>
    </location>
</feature>
<keyword evidence="4" id="KW-1185">Reference proteome</keyword>
<keyword evidence="2" id="KW-0732">Signal</keyword>
<dbReference type="OrthoDB" id="6627256at2759"/>
<evidence type="ECO:0008006" key="5">
    <source>
        <dbReference type="Google" id="ProtNLM"/>
    </source>
</evidence>
<evidence type="ECO:0000256" key="2">
    <source>
        <dbReference type="SAM" id="SignalP"/>
    </source>
</evidence>
<feature type="region of interest" description="Disordered" evidence="1">
    <location>
        <begin position="232"/>
        <end position="307"/>
    </location>
</feature>
<organism evidence="3 4">
    <name type="scientific">Nezara viridula</name>
    <name type="common">Southern green stink bug</name>
    <name type="synonym">Cimex viridulus</name>
    <dbReference type="NCBI Taxonomy" id="85310"/>
    <lineage>
        <taxon>Eukaryota</taxon>
        <taxon>Metazoa</taxon>
        <taxon>Ecdysozoa</taxon>
        <taxon>Arthropoda</taxon>
        <taxon>Hexapoda</taxon>
        <taxon>Insecta</taxon>
        <taxon>Pterygota</taxon>
        <taxon>Neoptera</taxon>
        <taxon>Paraneoptera</taxon>
        <taxon>Hemiptera</taxon>
        <taxon>Heteroptera</taxon>
        <taxon>Panheteroptera</taxon>
        <taxon>Pentatomomorpha</taxon>
        <taxon>Pentatomoidea</taxon>
        <taxon>Pentatomidae</taxon>
        <taxon>Pentatominae</taxon>
        <taxon>Nezara</taxon>
    </lineage>
</organism>
<dbReference type="AlphaFoldDB" id="A0A9P0H2R0"/>
<accession>A0A9P0H2R0</accession>
<feature type="compositionally biased region" description="Low complexity" evidence="1">
    <location>
        <begin position="296"/>
        <end position="307"/>
    </location>
</feature>
<dbReference type="Proteomes" id="UP001152798">
    <property type="component" value="Chromosome 1"/>
</dbReference>
<proteinExistence type="predicted"/>
<evidence type="ECO:0000313" key="3">
    <source>
        <dbReference type="EMBL" id="CAH1391395.1"/>
    </source>
</evidence>